<dbReference type="RefSeq" id="WP_034789164.1">
    <property type="nucleotide sequence ID" value="NZ_CP015880.1"/>
</dbReference>
<evidence type="ECO:0000313" key="1">
    <source>
        <dbReference type="EMBL" id="WFP91389.1"/>
    </source>
</evidence>
<dbReference type="EMBL" id="CP121308">
    <property type="protein sequence ID" value="WFP91389.1"/>
    <property type="molecule type" value="Genomic_DNA"/>
</dbReference>
<organism evidence="1 2">
    <name type="scientific">Ensifer adhaerens</name>
    <name type="common">Sinorhizobium morelense</name>
    <dbReference type="NCBI Taxonomy" id="106592"/>
    <lineage>
        <taxon>Bacteria</taxon>
        <taxon>Pseudomonadati</taxon>
        <taxon>Pseudomonadota</taxon>
        <taxon>Alphaproteobacteria</taxon>
        <taxon>Hyphomicrobiales</taxon>
        <taxon>Rhizobiaceae</taxon>
        <taxon>Sinorhizobium/Ensifer group</taxon>
        <taxon>Ensifer</taxon>
    </lineage>
</organism>
<sequence length="205" mass="23694">MRLEHDLAVRREARDIIADDVAIGVGDGWQHLVGRALVTIRDVTDGKVNARQIKERQGLLSIFTDIMIRGSETIAQRVFDVTNGAADQSAWVCEMCGCGGRLIAGNRLRVRCQVCEADEPERERVWREHRDDILEAAATYIRVCLEHSRLFPVYNIVIRVCLDDRDHRLFLDEVHDRLVWWRAGSWIEGVEDALRQDFRRLDFAR</sequence>
<gene>
    <name evidence="1" type="ORF">P4B07_03145</name>
</gene>
<accession>A0ABY8HJ01</accession>
<dbReference type="GeneID" id="29518801"/>
<keyword evidence="2" id="KW-1185">Reference proteome</keyword>
<protein>
    <submittedName>
        <fullName evidence="1">Uncharacterized protein</fullName>
    </submittedName>
</protein>
<dbReference type="Proteomes" id="UP001214094">
    <property type="component" value="Chromosome"/>
</dbReference>
<evidence type="ECO:0000313" key="2">
    <source>
        <dbReference type="Proteomes" id="UP001214094"/>
    </source>
</evidence>
<reference evidence="1 2" key="1">
    <citation type="submission" date="2023-03" db="EMBL/GenBank/DDBJ databases">
        <title>Comparative genome and transcriptome analysis combination mining strategies for increasing vitamin B12 production of Ensifer adhaerens strain.</title>
        <authorList>
            <person name="Yongheng L."/>
        </authorList>
    </citation>
    <scope>NUCLEOTIDE SEQUENCE [LARGE SCALE GENOMIC DNA]</scope>
    <source>
        <strain evidence="1 2">Casida A-T305</strain>
    </source>
</reference>
<proteinExistence type="predicted"/>
<name>A0ABY8HJ01_ENSAD</name>